<comment type="similarity">
    <text evidence="5">Belongs to the YicC/YloC family.</text>
</comment>
<feature type="domain" description="Endoribonuclease YicC-like C-terminal" evidence="7">
    <location>
        <begin position="172"/>
        <end position="293"/>
    </location>
</feature>
<evidence type="ECO:0000313" key="9">
    <source>
        <dbReference type="Proteomes" id="UP000001052"/>
    </source>
</evidence>
<name>C8WZX3_DESRD</name>
<evidence type="ECO:0000256" key="1">
    <source>
        <dbReference type="ARBA" id="ARBA00001968"/>
    </source>
</evidence>
<keyword evidence="9" id="KW-1185">Reference proteome</keyword>
<dbReference type="KEGG" id="drt:Dret_0296"/>
<dbReference type="HOGENOM" id="CLU_076609_1_0_7"/>
<dbReference type="PANTHER" id="PTHR30636:SF3">
    <property type="entry name" value="UPF0701 PROTEIN YICC"/>
    <property type="match status" value="1"/>
</dbReference>
<reference evidence="9" key="1">
    <citation type="submission" date="2009-09" db="EMBL/GenBank/DDBJ databases">
        <title>The complete chromosome of Desulfohalobium retbaense DSM 5692.</title>
        <authorList>
            <consortium name="US DOE Joint Genome Institute (JGI-PGF)"/>
            <person name="Lucas S."/>
            <person name="Copeland A."/>
            <person name="Lapidus A."/>
            <person name="Glavina del Rio T."/>
            <person name="Dalin E."/>
            <person name="Tice H."/>
            <person name="Bruce D."/>
            <person name="Goodwin L."/>
            <person name="Pitluck S."/>
            <person name="Kyrpides N."/>
            <person name="Mavromatis K."/>
            <person name="Ivanova N."/>
            <person name="Mikhailova N."/>
            <person name="Munk A.C."/>
            <person name="Brettin T."/>
            <person name="Detter J.C."/>
            <person name="Han C."/>
            <person name="Tapia R."/>
            <person name="Larimer F."/>
            <person name="Land M."/>
            <person name="Hauser L."/>
            <person name="Markowitz V."/>
            <person name="Cheng J.-F."/>
            <person name="Hugenholtz P."/>
            <person name="Woyke T."/>
            <person name="Wu D."/>
            <person name="Spring S."/>
            <person name="Klenk H.-P."/>
            <person name="Eisen J.A."/>
        </authorList>
    </citation>
    <scope>NUCLEOTIDE SEQUENCE [LARGE SCALE GENOMIC DNA]</scope>
    <source>
        <strain evidence="9">DSM 5692</strain>
    </source>
</reference>
<keyword evidence="4" id="KW-0378">Hydrolase</keyword>
<dbReference type="InterPro" id="IPR005229">
    <property type="entry name" value="YicC/YloC-like"/>
</dbReference>
<proteinExistence type="inferred from homology"/>
<evidence type="ECO:0000256" key="5">
    <source>
        <dbReference type="ARBA" id="ARBA00035648"/>
    </source>
</evidence>
<dbReference type="InterPro" id="IPR013551">
    <property type="entry name" value="YicC-like_C"/>
</dbReference>
<dbReference type="PANTHER" id="PTHR30636">
    <property type="entry name" value="UPF0701 PROTEIN YICC"/>
    <property type="match status" value="1"/>
</dbReference>
<accession>C8WZX3</accession>
<evidence type="ECO:0000259" key="6">
    <source>
        <dbReference type="Pfam" id="PF03755"/>
    </source>
</evidence>
<dbReference type="OrthoDB" id="9771229at2"/>
<evidence type="ECO:0000313" key="8">
    <source>
        <dbReference type="EMBL" id="ACV67598.1"/>
    </source>
</evidence>
<keyword evidence="3" id="KW-0255">Endonuclease</keyword>
<reference evidence="8 9" key="2">
    <citation type="journal article" date="2010" name="Stand. Genomic Sci.">
        <title>Complete genome sequence of Desulfohalobium retbaense type strain (HR(100)).</title>
        <authorList>
            <person name="Spring S."/>
            <person name="Nolan M."/>
            <person name="Lapidus A."/>
            <person name="Glavina Del Rio T."/>
            <person name="Copeland A."/>
            <person name="Tice H."/>
            <person name="Cheng J.F."/>
            <person name="Lucas S."/>
            <person name="Land M."/>
            <person name="Chen F."/>
            <person name="Bruce D."/>
            <person name="Goodwin L."/>
            <person name="Pitluck S."/>
            <person name="Ivanova N."/>
            <person name="Mavromatis K."/>
            <person name="Mikhailova N."/>
            <person name="Pati A."/>
            <person name="Chen A."/>
            <person name="Palaniappan K."/>
            <person name="Hauser L."/>
            <person name="Chang Y.J."/>
            <person name="Jeffries C.D."/>
            <person name="Munk C."/>
            <person name="Kiss H."/>
            <person name="Chain P."/>
            <person name="Han C."/>
            <person name="Brettin T."/>
            <person name="Detter J.C."/>
            <person name="Schuler E."/>
            <person name="Goker M."/>
            <person name="Rohde M."/>
            <person name="Bristow J."/>
            <person name="Eisen J.A."/>
            <person name="Markowitz V."/>
            <person name="Hugenholtz P."/>
            <person name="Kyrpides N.C."/>
            <person name="Klenk H.P."/>
        </authorList>
    </citation>
    <scope>NUCLEOTIDE SEQUENCE [LARGE SCALE GENOMIC DNA]</scope>
    <source>
        <strain evidence="8 9">DSM 5692</strain>
    </source>
</reference>
<organism evidence="8 9">
    <name type="scientific">Desulfohalobium retbaense (strain ATCC 49708 / DSM 5692 / JCM 16813 / HR100)</name>
    <dbReference type="NCBI Taxonomy" id="485915"/>
    <lineage>
        <taxon>Bacteria</taxon>
        <taxon>Pseudomonadati</taxon>
        <taxon>Thermodesulfobacteriota</taxon>
        <taxon>Desulfovibrionia</taxon>
        <taxon>Desulfovibrionales</taxon>
        <taxon>Desulfohalobiaceae</taxon>
        <taxon>Desulfohalobium</taxon>
    </lineage>
</organism>
<dbReference type="RefSeq" id="WP_015750757.1">
    <property type="nucleotide sequence ID" value="NC_013223.1"/>
</dbReference>
<dbReference type="Pfam" id="PF03755">
    <property type="entry name" value="YicC-like_N"/>
    <property type="match status" value="1"/>
</dbReference>
<evidence type="ECO:0008006" key="10">
    <source>
        <dbReference type="Google" id="ProtNLM"/>
    </source>
</evidence>
<dbReference type="Pfam" id="PF08340">
    <property type="entry name" value="YicC-like_C"/>
    <property type="match status" value="1"/>
</dbReference>
<evidence type="ECO:0000259" key="7">
    <source>
        <dbReference type="Pfam" id="PF08340"/>
    </source>
</evidence>
<dbReference type="AlphaFoldDB" id="C8WZX3"/>
<feature type="domain" description="Endoribonuclease YicC-like N-terminal" evidence="6">
    <location>
        <begin position="3"/>
        <end position="154"/>
    </location>
</feature>
<dbReference type="Proteomes" id="UP000001052">
    <property type="component" value="Chromosome"/>
</dbReference>
<dbReference type="NCBIfam" id="TIGR00255">
    <property type="entry name" value="YicC/YloC family endoribonuclease"/>
    <property type="match status" value="1"/>
</dbReference>
<dbReference type="InterPro" id="IPR013527">
    <property type="entry name" value="YicC-like_N"/>
</dbReference>
<sequence length="293" mass="34139">MPKSMTGYGRWSGQSAALAQTWEIKSVNGKQLSIRWKMPQFLSMMEQEWEKQVRETAERGRIDIQLHLHIFEAEELSPKLNSWIAQSMLDQLRQLAEANGETPELDYSHLLRMPSLWEEPDQTPPQEILDSLQTGLEMALSAWNDSREREGQAMIADLQNRLETVTNWVERIAERVPTLPEQRFALLKQRAEALLQEQSPSLSQERLHQEFALLTDRIDVSEEITRLQTHLQELQRRFAMETPSGRHMDFVLQECFREINTCGNKAQDSEVSRLVVNVKTELEKCREQVQNIE</sequence>
<dbReference type="GO" id="GO:0004521">
    <property type="term" value="F:RNA endonuclease activity"/>
    <property type="evidence" value="ECO:0007669"/>
    <property type="project" value="InterPro"/>
</dbReference>
<dbReference type="STRING" id="485915.Dret_0296"/>
<comment type="cofactor">
    <cofactor evidence="1">
        <name>a divalent metal cation</name>
        <dbReference type="ChEBI" id="CHEBI:60240"/>
    </cofactor>
</comment>
<gene>
    <name evidence="8" type="ordered locus">Dret_0296</name>
</gene>
<dbReference type="eggNOG" id="COG1561">
    <property type="taxonomic scope" value="Bacteria"/>
</dbReference>
<keyword evidence="2" id="KW-0540">Nuclease</keyword>
<dbReference type="GO" id="GO:0016787">
    <property type="term" value="F:hydrolase activity"/>
    <property type="evidence" value="ECO:0007669"/>
    <property type="project" value="UniProtKB-KW"/>
</dbReference>
<evidence type="ECO:0000256" key="4">
    <source>
        <dbReference type="ARBA" id="ARBA00022801"/>
    </source>
</evidence>
<evidence type="ECO:0000256" key="2">
    <source>
        <dbReference type="ARBA" id="ARBA00022722"/>
    </source>
</evidence>
<dbReference type="EMBL" id="CP001734">
    <property type="protein sequence ID" value="ACV67598.1"/>
    <property type="molecule type" value="Genomic_DNA"/>
</dbReference>
<evidence type="ECO:0000256" key="3">
    <source>
        <dbReference type="ARBA" id="ARBA00022759"/>
    </source>
</evidence>
<protein>
    <recommendedName>
        <fullName evidence="10">YicC domain protein</fullName>
    </recommendedName>
</protein>